<dbReference type="InterPro" id="IPR051908">
    <property type="entry name" value="Ribosomal_N-acetyltransferase"/>
</dbReference>
<dbReference type="GO" id="GO:0005737">
    <property type="term" value="C:cytoplasm"/>
    <property type="evidence" value="ECO:0007669"/>
    <property type="project" value="TreeGrafter"/>
</dbReference>
<evidence type="ECO:0000313" key="3">
    <source>
        <dbReference type="Proteomes" id="UP000281431"/>
    </source>
</evidence>
<dbReference type="GO" id="GO:0008999">
    <property type="term" value="F:protein-N-terminal-alanine acetyltransferase activity"/>
    <property type="evidence" value="ECO:0007669"/>
    <property type="project" value="TreeGrafter"/>
</dbReference>
<evidence type="ECO:0000313" key="2">
    <source>
        <dbReference type="EMBL" id="RQH00127.1"/>
    </source>
</evidence>
<comment type="caution">
    <text evidence="2">The sequence shown here is derived from an EMBL/GenBank/DDBJ whole genome shotgun (WGS) entry which is preliminary data.</text>
</comment>
<dbReference type="PANTHER" id="PTHR43441:SF11">
    <property type="entry name" value="RIBOSOMAL-PROTEIN-SERINE ACETYLTRANSFERASE"/>
    <property type="match status" value="1"/>
</dbReference>
<accession>A0A3N6MYG4</accession>
<dbReference type="Pfam" id="PF13302">
    <property type="entry name" value="Acetyltransf_3"/>
    <property type="match status" value="1"/>
</dbReference>
<proteinExistence type="predicted"/>
<dbReference type="InterPro" id="IPR016181">
    <property type="entry name" value="Acyl_CoA_acyltransferase"/>
</dbReference>
<dbReference type="InterPro" id="IPR000182">
    <property type="entry name" value="GNAT_dom"/>
</dbReference>
<dbReference type="Proteomes" id="UP000281431">
    <property type="component" value="Unassembled WGS sequence"/>
</dbReference>
<dbReference type="PANTHER" id="PTHR43441">
    <property type="entry name" value="RIBOSOMAL-PROTEIN-SERINE ACETYLTRANSFERASE"/>
    <property type="match status" value="1"/>
</dbReference>
<evidence type="ECO:0000259" key="1">
    <source>
        <dbReference type="PROSITE" id="PS51186"/>
    </source>
</evidence>
<dbReference type="GO" id="GO:1990189">
    <property type="term" value="F:protein N-terminal-serine acetyltransferase activity"/>
    <property type="evidence" value="ECO:0007669"/>
    <property type="project" value="TreeGrafter"/>
</dbReference>
<gene>
    <name evidence="2" type="ORF">EA472_12525</name>
</gene>
<dbReference type="Gene3D" id="3.40.630.30">
    <property type="match status" value="1"/>
</dbReference>
<name>A0A3N6MYG4_NATCH</name>
<dbReference type="AlphaFoldDB" id="A0A3N6MYG4"/>
<dbReference type="SUPFAM" id="SSF55729">
    <property type="entry name" value="Acyl-CoA N-acyltransferases (Nat)"/>
    <property type="match status" value="1"/>
</dbReference>
<keyword evidence="3" id="KW-1185">Reference proteome</keyword>
<feature type="domain" description="N-acetyltransferase" evidence="1">
    <location>
        <begin position="27"/>
        <end position="189"/>
    </location>
</feature>
<reference evidence="2 3" key="1">
    <citation type="submission" date="2018-10" db="EMBL/GenBank/DDBJ databases">
        <title>Natrarchaeobius chitinivorans gen. nov., sp. nov., and Natrarchaeobius haloalkaliphilus sp. nov., alkaliphilic, chitin-utilizing haloarchaea from hypersaline alkaline lakes.</title>
        <authorList>
            <person name="Sorokin D.Y."/>
            <person name="Elcheninov A.G."/>
            <person name="Kostrikina N.A."/>
            <person name="Bale N.J."/>
            <person name="Sinninghe Damste J.S."/>
            <person name="Khijniak T.V."/>
            <person name="Kublanov I.V."/>
            <person name="Toshchakov S.V."/>
        </authorList>
    </citation>
    <scope>NUCLEOTIDE SEQUENCE [LARGE SCALE GENOMIC DNA]</scope>
    <source>
        <strain evidence="2 3">AArcht7</strain>
    </source>
</reference>
<organism evidence="2 3">
    <name type="scientific">Natrarchaeobius chitinivorans</name>
    <dbReference type="NCBI Taxonomy" id="1679083"/>
    <lineage>
        <taxon>Archaea</taxon>
        <taxon>Methanobacteriati</taxon>
        <taxon>Methanobacteriota</taxon>
        <taxon>Stenosarchaea group</taxon>
        <taxon>Halobacteria</taxon>
        <taxon>Halobacteriales</taxon>
        <taxon>Natrialbaceae</taxon>
        <taxon>Natrarchaeobius</taxon>
    </lineage>
</organism>
<dbReference type="PROSITE" id="PS51186">
    <property type="entry name" value="GNAT"/>
    <property type="match status" value="1"/>
</dbReference>
<sequence>MFPQSIETDRLRLESIRSDRLDVLELYEICSSDPGIDEVTAHLTWSPHETPKETLEFVTEARTNHESGETGTYVIRPRDGEAGAGEIAGLCGFETDWKRRTMSLGIWLRRRFWGRGYSSERAAAFVALAFERLGLDLVSVSADVENERSNRAIRTYVDAHGGRRDGLVRNWIVVNGEPTDCYRYSISRTEWRESGADVAVTFLE</sequence>
<keyword evidence="2" id="KW-0808">Transferase</keyword>
<dbReference type="EMBL" id="REFZ01000007">
    <property type="protein sequence ID" value="RQH00127.1"/>
    <property type="molecule type" value="Genomic_DNA"/>
</dbReference>
<protein>
    <submittedName>
        <fullName evidence="2">N-acetyltransferase</fullName>
    </submittedName>
</protein>